<dbReference type="PANTHER" id="PTHR43179:SF12">
    <property type="entry name" value="GALACTOFURANOSYLTRANSFERASE GLFT2"/>
    <property type="match status" value="1"/>
</dbReference>
<dbReference type="PANTHER" id="PTHR43179">
    <property type="entry name" value="RHAMNOSYLTRANSFERASE WBBL"/>
    <property type="match status" value="1"/>
</dbReference>
<keyword evidence="2" id="KW-0328">Glycosyltransferase</keyword>
<gene>
    <name evidence="5" type="ORF">UFOPK3662_01665</name>
</gene>
<reference evidence="5" key="1">
    <citation type="submission" date="2020-05" db="EMBL/GenBank/DDBJ databases">
        <authorList>
            <person name="Chiriac C."/>
            <person name="Salcher M."/>
            <person name="Ghai R."/>
            <person name="Kavagutti S V."/>
        </authorList>
    </citation>
    <scope>NUCLEOTIDE SEQUENCE</scope>
</reference>
<dbReference type="InterPro" id="IPR001173">
    <property type="entry name" value="Glyco_trans_2-like"/>
</dbReference>
<dbReference type="GO" id="GO:0016757">
    <property type="term" value="F:glycosyltransferase activity"/>
    <property type="evidence" value="ECO:0007669"/>
    <property type="project" value="UniProtKB-KW"/>
</dbReference>
<sequence>MPEPALSVVVPTRGGVRRLPVLLDALAAQSLDEPWEVVVVLDGDVDGSRALLESYADRVPLRVVERTGGTGVGAALAAGYEAARGEIVMRCDDDLTPRPGFLAAHLARHRSRPSGSPPLGVVSMTRDVFADTNYAAAYGRPANQRLLAHAYARPADERWQHWAACNSVPRAAYEAVGGFDPTLGYREDSELGLRLAQAGVEIVIDPDLEVEHRSPAPDTATRAARAFTSGASTVAFDERHPGTHTVASDAPRDAWGRAVAAAARRIGSRERAAALGRHVDHVLPRLPEAARGKAIAWAVEAAAVAGRRVGDTAWVRDVPAVPVDTVGVVVPHHGDPAPTLALVEQLLAQAHPVQVVVADDASPEPFPDREGIQVVRRATNGGFGANVNTGAAAVTGEAMLVLNSDLDLEATFVADMVAAARTHPRAVLAPRMVDEHGTEAWVGRDFPRVRHQVAAWLTPLARFRGTTAWHRAVGHDVRSHRAEGEVDWVVGAAMWIPVADFRAVGGFDERFFMNSEEVDLQRRLRERGLSVVALRSPTVVHAGGGSSPSESRRRWLVEGQLLYADKWGSRRALQAALGAATGVNLVVNAARRAAGSDVRPLETARHELRLLSRRDT</sequence>
<evidence type="ECO:0000313" key="5">
    <source>
        <dbReference type="EMBL" id="CAB4937785.1"/>
    </source>
</evidence>
<evidence type="ECO:0000256" key="2">
    <source>
        <dbReference type="ARBA" id="ARBA00022676"/>
    </source>
</evidence>
<protein>
    <submittedName>
        <fullName evidence="5">Unannotated protein</fullName>
    </submittedName>
</protein>
<accession>A0A6J7J3K3</accession>
<keyword evidence="3" id="KW-0808">Transferase</keyword>
<evidence type="ECO:0000256" key="1">
    <source>
        <dbReference type="ARBA" id="ARBA00006739"/>
    </source>
</evidence>
<evidence type="ECO:0000256" key="3">
    <source>
        <dbReference type="ARBA" id="ARBA00022679"/>
    </source>
</evidence>
<comment type="similarity">
    <text evidence="1">Belongs to the glycosyltransferase 2 family.</text>
</comment>
<dbReference type="Pfam" id="PF00535">
    <property type="entry name" value="Glycos_transf_2"/>
    <property type="match status" value="2"/>
</dbReference>
<feature type="domain" description="Glycosyltransferase 2-like" evidence="4">
    <location>
        <begin position="7"/>
        <end position="111"/>
    </location>
</feature>
<feature type="domain" description="Glycosyltransferase 2-like" evidence="4">
    <location>
        <begin position="328"/>
        <end position="456"/>
    </location>
</feature>
<organism evidence="5">
    <name type="scientific">freshwater metagenome</name>
    <dbReference type="NCBI Taxonomy" id="449393"/>
    <lineage>
        <taxon>unclassified sequences</taxon>
        <taxon>metagenomes</taxon>
        <taxon>ecological metagenomes</taxon>
    </lineage>
</organism>
<dbReference type="Gene3D" id="3.90.550.10">
    <property type="entry name" value="Spore Coat Polysaccharide Biosynthesis Protein SpsA, Chain A"/>
    <property type="match status" value="2"/>
</dbReference>
<evidence type="ECO:0000259" key="4">
    <source>
        <dbReference type="Pfam" id="PF00535"/>
    </source>
</evidence>
<proteinExistence type="inferred from homology"/>
<dbReference type="EMBL" id="CAFBMW010000011">
    <property type="protein sequence ID" value="CAB4937785.1"/>
    <property type="molecule type" value="Genomic_DNA"/>
</dbReference>
<name>A0A6J7J3K3_9ZZZZ</name>
<dbReference type="AlphaFoldDB" id="A0A6J7J3K3"/>
<dbReference type="InterPro" id="IPR029044">
    <property type="entry name" value="Nucleotide-diphossugar_trans"/>
</dbReference>
<dbReference type="SUPFAM" id="SSF53448">
    <property type="entry name" value="Nucleotide-diphospho-sugar transferases"/>
    <property type="match status" value="2"/>
</dbReference>